<dbReference type="STRING" id="1802163.A2932_02460"/>
<comment type="function">
    <text evidence="7">One of the primary rRNA binding proteins, it binds directly to 16S rRNA central domain where it helps coordinate assembly of the platform of the 30S subunit.</text>
</comment>
<comment type="similarity">
    <text evidence="1 7 8">Belongs to the universal ribosomal protein uS8 family.</text>
</comment>
<dbReference type="GO" id="GO:1990904">
    <property type="term" value="C:ribonucleoprotein complex"/>
    <property type="evidence" value="ECO:0007669"/>
    <property type="project" value="UniProtKB-KW"/>
</dbReference>
<dbReference type="PROSITE" id="PS00053">
    <property type="entry name" value="RIBOSOMAL_S8"/>
    <property type="match status" value="1"/>
</dbReference>
<dbReference type="Gene3D" id="3.30.1490.10">
    <property type="match status" value="1"/>
</dbReference>
<evidence type="ECO:0000256" key="5">
    <source>
        <dbReference type="ARBA" id="ARBA00023274"/>
    </source>
</evidence>
<organism evidence="9 10">
    <name type="scientific">Candidatus Spechtbacteria bacterium RIFCSPLOWO2_01_FULL_46_10</name>
    <dbReference type="NCBI Taxonomy" id="1802163"/>
    <lineage>
        <taxon>Bacteria</taxon>
        <taxon>Candidatus Spechtiibacteriota</taxon>
    </lineage>
</organism>
<dbReference type="GO" id="GO:0003735">
    <property type="term" value="F:structural constituent of ribosome"/>
    <property type="evidence" value="ECO:0007669"/>
    <property type="project" value="InterPro"/>
</dbReference>
<dbReference type="Pfam" id="PF00410">
    <property type="entry name" value="Ribosomal_S8"/>
    <property type="match status" value="1"/>
</dbReference>
<evidence type="ECO:0000256" key="1">
    <source>
        <dbReference type="ARBA" id="ARBA00006471"/>
    </source>
</evidence>
<gene>
    <name evidence="7" type="primary">rpsH</name>
    <name evidence="9" type="ORF">A2932_02460</name>
</gene>
<accession>A0A1G2HHH7</accession>
<dbReference type="GO" id="GO:0005840">
    <property type="term" value="C:ribosome"/>
    <property type="evidence" value="ECO:0007669"/>
    <property type="project" value="UniProtKB-KW"/>
</dbReference>
<evidence type="ECO:0000256" key="8">
    <source>
        <dbReference type="RuleBase" id="RU003660"/>
    </source>
</evidence>
<protein>
    <recommendedName>
        <fullName evidence="6 7">Small ribosomal subunit protein uS8</fullName>
    </recommendedName>
</protein>
<evidence type="ECO:0000256" key="4">
    <source>
        <dbReference type="ARBA" id="ARBA00022980"/>
    </source>
</evidence>
<dbReference type="FunFam" id="3.30.1490.10:FF:000001">
    <property type="entry name" value="30S ribosomal protein S8"/>
    <property type="match status" value="1"/>
</dbReference>
<evidence type="ECO:0000313" key="10">
    <source>
        <dbReference type="Proteomes" id="UP000179153"/>
    </source>
</evidence>
<dbReference type="InterPro" id="IPR035987">
    <property type="entry name" value="Ribosomal_uS8_sf"/>
</dbReference>
<dbReference type="HAMAP" id="MF_01302_B">
    <property type="entry name" value="Ribosomal_uS8_B"/>
    <property type="match status" value="1"/>
</dbReference>
<dbReference type="InterPro" id="IPR047863">
    <property type="entry name" value="Ribosomal_uS8_CS"/>
</dbReference>
<dbReference type="Proteomes" id="UP000179153">
    <property type="component" value="Unassembled WGS sequence"/>
</dbReference>
<dbReference type="AlphaFoldDB" id="A0A1G2HHH7"/>
<dbReference type="GO" id="GO:0019843">
    <property type="term" value="F:rRNA binding"/>
    <property type="evidence" value="ECO:0007669"/>
    <property type="project" value="UniProtKB-UniRule"/>
</dbReference>
<dbReference type="Gene3D" id="3.30.1370.30">
    <property type="match status" value="1"/>
</dbReference>
<evidence type="ECO:0000256" key="6">
    <source>
        <dbReference type="ARBA" id="ARBA00035258"/>
    </source>
</evidence>
<keyword evidence="3 7" id="KW-0694">RNA-binding</keyword>
<dbReference type="GO" id="GO:0005737">
    <property type="term" value="C:cytoplasm"/>
    <property type="evidence" value="ECO:0007669"/>
    <property type="project" value="UniProtKB-ARBA"/>
</dbReference>
<sequence length="130" mass="14307">MDPIADMITSIKNAQAVKKETVKVSYSKIKHNLALILQKEGFVGDVEKKEKKNFPPFLIIRLKYTESGEPAISGAKKISTPGQRIYIKARDIGKIKGGYGRTVISTPQGLLTDGEAKKQKVGGEHIANIW</sequence>
<name>A0A1G2HHH7_9BACT</name>
<dbReference type="PANTHER" id="PTHR11758">
    <property type="entry name" value="40S RIBOSOMAL PROTEIN S15A"/>
    <property type="match status" value="1"/>
</dbReference>
<comment type="subunit">
    <text evidence="7">Part of the 30S ribosomal subunit. Contacts proteins S5 and S12.</text>
</comment>
<keyword evidence="4 7" id="KW-0689">Ribosomal protein</keyword>
<evidence type="ECO:0000313" key="9">
    <source>
        <dbReference type="EMBL" id="OGZ61338.1"/>
    </source>
</evidence>
<comment type="caution">
    <text evidence="9">The sequence shown here is derived from an EMBL/GenBank/DDBJ whole genome shotgun (WGS) entry which is preliminary data.</text>
</comment>
<dbReference type="GO" id="GO:0006412">
    <property type="term" value="P:translation"/>
    <property type="evidence" value="ECO:0007669"/>
    <property type="project" value="UniProtKB-UniRule"/>
</dbReference>
<keyword evidence="2 7" id="KW-0699">rRNA-binding</keyword>
<dbReference type="NCBIfam" id="NF001109">
    <property type="entry name" value="PRK00136.1"/>
    <property type="match status" value="1"/>
</dbReference>
<dbReference type="FunFam" id="3.30.1370.30:FF:000002">
    <property type="entry name" value="30S ribosomal protein S8"/>
    <property type="match status" value="1"/>
</dbReference>
<evidence type="ECO:0000256" key="7">
    <source>
        <dbReference type="HAMAP-Rule" id="MF_01302"/>
    </source>
</evidence>
<reference evidence="9 10" key="1">
    <citation type="journal article" date="2016" name="Nat. Commun.">
        <title>Thousands of microbial genomes shed light on interconnected biogeochemical processes in an aquifer system.</title>
        <authorList>
            <person name="Anantharaman K."/>
            <person name="Brown C.T."/>
            <person name="Hug L.A."/>
            <person name="Sharon I."/>
            <person name="Castelle C.J."/>
            <person name="Probst A.J."/>
            <person name="Thomas B.C."/>
            <person name="Singh A."/>
            <person name="Wilkins M.J."/>
            <person name="Karaoz U."/>
            <person name="Brodie E.L."/>
            <person name="Williams K.H."/>
            <person name="Hubbard S.S."/>
            <person name="Banfield J.F."/>
        </authorList>
    </citation>
    <scope>NUCLEOTIDE SEQUENCE [LARGE SCALE GENOMIC DNA]</scope>
</reference>
<dbReference type="EMBL" id="MHOI01000018">
    <property type="protein sequence ID" value="OGZ61338.1"/>
    <property type="molecule type" value="Genomic_DNA"/>
</dbReference>
<keyword evidence="5 7" id="KW-0687">Ribonucleoprotein</keyword>
<evidence type="ECO:0000256" key="3">
    <source>
        <dbReference type="ARBA" id="ARBA00022884"/>
    </source>
</evidence>
<dbReference type="SUPFAM" id="SSF56047">
    <property type="entry name" value="Ribosomal protein S8"/>
    <property type="match status" value="1"/>
</dbReference>
<evidence type="ECO:0000256" key="2">
    <source>
        <dbReference type="ARBA" id="ARBA00022730"/>
    </source>
</evidence>
<dbReference type="InterPro" id="IPR000630">
    <property type="entry name" value="Ribosomal_uS8"/>
</dbReference>
<proteinExistence type="inferred from homology"/>